<feature type="region of interest" description="Disordered" evidence="1">
    <location>
        <begin position="1"/>
        <end position="39"/>
    </location>
</feature>
<evidence type="ECO:0000313" key="2">
    <source>
        <dbReference type="EMBL" id="KAH7043860.1"/>
    </source>
</evidence>
<protein>
    <submittedName>
        <fullName evidence="2">Uncharacterized protein</fullName>
    </submittedName>
</protein>
<dbReference type="Proteomes" id="UP000774617">
    <property type="component" value="Unassembled WGS sequence"/>
</dbReference>
<proteinExistence type="predicted"/>
<reference evidence="2 3" key="1">
    <citation type="journal article" date="2021" name="Nat. Commun.">
        <title>Genetic determinants of endophytism in the Arabidopsis root mycobiome.</title>
        <authorList>
            <person name="Mesny F."/>
            <person name="Miyauchi S."/>
            <person name="Thiergart T."/>
            <person name="Pickel B."/>
            <person name="Atanasova L."/>
            <person name="Karlsson M."/>
            <person name="Huettel B."/>
            <person name="Barry K.W."/>
            <person name="Haridas S."/>
            <person name="Chen C."/>
            <person name="Bauer D."/>
            <person name="Andreopoulos W."/>
            <person name="Pangilinan J."/>
            <person name="LaButti K."/>
            <person name="Riley R."/>
            <person name="Lipzen A."/>
            <person name="Clum A."/>
            <person name="Drula E."/>
            <person name="Henrissat B."/>
            <person name="Kohler A."/>
            <person name="Grigoriev I.V."/>
            <person name="Martin F.M."/>
            <person name="Hacquard S."/>
        </authorList>
    </citation>
    <scope>NUCLEOTIDE SEQUENCE [LARGE SCALE GENOMIC DNA]</scope>
    <source>
        <strain evidence="2 3">MPI-SDFR-AT-0080</strain>
    </source>
</reference>
<name>A0ABQ8G4I4_9PEZI</name>
<evidence type="ECO:0000256" key="1">
    <source>
        <dbReference type="SAM" id="MobiDB-lite"/>
    </source>
</evidence>
<keyword evidence="3" id="KW-1185">Reference proteome</keyword>
<dbReference type="EMBL" id="JAGTJR010000022">
    <property type="protein sequence ID" value="KAH7043860.1"/>
    <property type="molecule type" value="Genomic_DNA"/>
</dbReference>
<feature type="compositionally biased region" description="Low complexity" evidence="1">
    <location>
        <begin position="14"/>
        <end position="31"/>
    </location>
</feature>
<gene>
    <name evidence="2" type="ORF">B0J12DRAFT_193177</name>
</gene>
<accession>A0ABQ8G4I4</accession>
<sequence length="227" mass="25013">MPWRGRSVVFVDGSTTTSTPSRRVPAASPPAALEPGRPTSSSLVSRLFFPCQSGRVPRANTPRTVMTQWKAGWLVPVRVWRMPAGIQRPSSTWAWSCGRSYQDLLYDARRRCDLSEWAAARWLDRIWPSASIRSSSLRFSEATCSIASGLTCSTIRYPRRQLIRFGGRRPARARPGARLVVAGAGQMRCEMGSLVFAGLQAPLPAARSTTLFCSTVGPMLLCTPARR</sequence>
<evidence type="ECO:0000313" key="3">
    <source>
        <dbReference type="Proteomes" id="UP000774617"/>
    </source>
</evidence>
<organism evidence="2 3">
    <name type="scientific">Macrophomina phaseolina</name>
    <dbReference type="NCBI Taxonomy" id="35725"/>
    <lineage>
        <taxon>Eukaryota</taxon>
        <taxon>Fungi</taxon>
        <taxon>Dikarya</taxon>
        <taxon>Ascomycota</taxon>
        <taxon>Pezizomycotina</taxon>
        <taxon>Dothideomycetes</taxon>
        <taxon>Dothideomycetes incertae sedis</taxon>
        <taxon>Botryosphaeriales</taxon>
        <taxon>Botryosphaeriaceae</taxon>
        <taxon>Macrophomina</taxon>
    </lineage>
</organism>
<comment type="caution">
    <text evidence="2">The sequence shown here is derived from an EMBL/GenBank/DDBJ whole genome shotgun (WGS) entry which is preliminary data.</text>
</comment>